<dbReference type="EMBL" id="CP000478">
    <property type="protein sequence ID" value="ABK15729.1"/>
    <property type="molecule type" value="Genomic_DNA"/>
</dbReference>
<gene>
    <name evidence="2" type="ordered locus">Sfum_0026</name>
</gene>
<feature type="compositionally biased region" description="Low complexity" evidence="1">
    <location>
        <begin position="37"/>
        <end position="47"/>
    </location>
</feature>
<feature type="compositionally biased region" description="Basic residues" evidence="1">
    <location>
        <begin position="89"/>
        <end position="106"/>
    </location>
</feature>
<keyword evidence="3" id="KW-1185">Reference proteome</keyword>
<sequence length="122" mass="13492">MVNGDLPYRIPQAVSGHSAIRVNRRRNRHAVSSPAETRGTPRGTQTSPPGPSTPPLRPLRGQRGKKTGTREKGRLRHWKPGLTCSPFRNGRHARFQAHPAGRRKSLRPGGSGSDRSFYPKSK</sequence>
<dbReference type="Proteomes" id="UP000001784">
    <property type="component" value="Chromosome"/>
</dbReference>
<name>A0LE77_SYNFM</name>
<proteinExistence type="predicted"/>
<feature type="region of interest" description="Disordered" evidence="1">
    <location>
        <begin position="17"/>
        <end position="122"/>
    </location>
</feature>
<evidence type="ECO:0000313" key="3">
    <source>
        <dbReference type="Proteomes" id="UP000001784"/>
    </source>
</evidence>
<dbReference type="AlphaFoldDB" id="A0LE77"/>
<dbReference type="STRING" id="335543.Sfum_0026"/>
<feature type="compositionally biased region" description="Pro residues" evidence="1">
    <location>
        <begin position="48"/>
        <end position="57"/>
    </location>
</feature>
<dbReference type="InParanoid" id="A0LE77"/>
<dbReference type="KEGG" id="sfu:Sfum_0026"/>
<organism evidence="2 3">
    <name type="scientific">Syntrophobacter fumaroxidans (strain DSM 10017 / MPOB)</name>
    <dbReference type="NCBI Taxonomy" id="335543"/>
    <lineage>
        <taxon>Bacteria</taxon>
        <taxon>Pseudomonadati</taxon>
        <taxon>Thermodesulfobacteriota</taxon>
        <taxon>Syntrophobacteria</taxon>
        <taxon>Syntrophobacterales</taxon>
        <taxon>Syntrophobacteraceae</taxon>
        <taxon>Syntrophobacter</taxon>
    </lineage>
</organism>
<dbReference type="HOGENOM" id="CLU_2025599_0_0_7"/>
<protein>
    <submittedName>
        <fullName evidence="2">Uncharacterized protein</fullName>
    </submittedName>
</protein>
<feature type="compositionally biased region" description="Basic residues" evidence="1">
    <location>
        <begin position="60"/>
        <end position="79"/>
    </location>
</feature>
<evidence type="ECO:0000256" key="1">
    <source>
        <dbReference type="SAM" id="MobiDB-lite"/>
    </source>
</evidence>
<accession>A0LE77</accession>
<reference evidence="2 3" key="1">
    <citation type="submission" date="2006-10" db="EMBL/GenBank/DDBJ databases">
        <title>Complete sequence of Syntrophobacter fumaroxidans MPOB.</title>
        <authorList>
            <consortium name="US DOE Joint Genome Institute"/>
            <person name="Copeland A."/>
            <person name="Lucas S."/>
            <person name="Lapidus A."/>
            <person name="Barry K."/>
            <person name="Detter J.C."/>
            <person name="Glavina del Rio T."/>
            <person name="Hammon N."/>
            <person name="Israni S."/>
            <person name="Pitluck S."/>
            <person name="Goltsman E.G."/>
            <person name="Martinez M."/>
            <person name="Schmutz J."/>
            <person name="Larimer F."/>
            <person name="Land M."/>
            <person name="Hauser L."/>
            <person name="Kyrpides N."/>
            <person name="Kim E."/>
            <person name="Boone D.R."/>
            <person name="Brockman F."/>
            <person name="Culley D."/>
            <person name="Ferry J."/>
            <person name="Gunsalus R."/>
            <person name="McInerney M.J."/>
            <person name="Morrison M."/>
            <person name="Plugge C."/>
            <person name="Rohlin L."/>
            <person name="Scholten J."/>
            <person name="Sieber J."/>
            <person name="Stams A.J.M."/>
            <person name="Worm P."/>
            <person name="Henstra A.M."/>
            <person name="Richardson P."/>
        </authorList>
    </citation>
    <scope>NUCLEOTIDE SEQUENCE [LARGE SCALE GENOMIC DNA]</scope>
    <source>
        <strain evidence="3">DSM 10017 / MPOB</strain>
    </source>
</reference>
<evidence type="ECO:0000313" key="2">
    <source>
        <dbReference type="EMBL" id="ABK15729.1"/>
    </source>
</evidence>